<evidence type="ECO:0000313" key="5">
    <source>
        <dbReference type="Proteomes" id="UP001165381"/>
    </source>
</evidence>
<dbReference type="Proteomes" id="UP001165381">
    <property type="component" value="Unassembled WGS sequence"/>
</dbReference>
<sequence length="506" mass="52687">MMKKITLLLMLLTASFGFSQALPFDFEGTLDGWVGDNATVSNGTGSDVLEIIGGAGQAWDNANVTFASAIDLSDDANNTLRFTIQSTTANPGEIHQHGVSFQSDGQPSYEANFQTVGTDVLNVELDFNSGLGSRDRLHIFTDVGNLGAIQATPNVSGTDTSSLSGTYIIDNISLGADPVGADATLSDLQVDAVTISGFDSGTISYTYAVANGVTLVPTVTATTNDAGASVIITPAGGIPGDTTVEVTAANGTTTQTYTVSFGYPIELPFDFNGSIDGWTTGDGAVISNGTGNDVLQIVGAVNAWDNASVTFTTPIDLSDDANNTLRFTIQSTTAAPGEVHQHGVSFQGGGGSLEANFQTVGQDVKNVELDFNAGLGSRERLHIFTDTGDLGGIAASPNENGTDTQGLSGTYIIDNITLGATVLSVDDFELSSFKAYPNPTQDSWVVKSKNQKISSIQVYDILGKQVLSLTPDTSEATIDGSSLKAGLYFAKIKSDNSLKSIKLVKK</sequence>
<evidence type="ECO:0000256" key="2">
    <source>
        <dbReference type="SAM" id="SignalP"/>
    </source>
</evidence>
<evidence type="ECO:0000259" key="3">
    <source>
        <dbReference type="Pfam" id="PF18962"/>
    </source>
</evidence>
<accession>A0ABT0QJE3</accession>
<dbReference type="EMBL" id="JAMFLZ010000008">
    <property type="protein sequence ID" value="MCL6296389.1"/>
    <property type="molecule type" value="Genomic_DNA"/>
</dbReference>
<feature type="signal peptide" evidence="2">
    <location>
        <begin position="1"/>
        <end position="21"/>
    </location>
</feature>
<evidence type="ECO:0000256" key="1">
    <source>
        <dbReference type="ARBA" id="ARBA00022729"/>
    </source>
</evidence>
<dbReference type="RefSeq" id="WP_249973815.1">
    <property type="nucleotide sequence ID" value="NZ_JAMFLZ010000008.1"/>
</dbReference>
<keyword evidence="5" id="KW-1185">Reference proteome</keyword>
<dbReference type="NCBIfam" id="TIGR04183">
    <property type="entry name" value="Por_Secre_tail"/>
    <property type="match status" value="1"/>
</dbReference>
<protein>
    <submittedName>
        <fullName evidence="4">T9SS type A sorting domain-containing protein</fullName>
    </submittedName>
</protein>
<name>A0ABT0QJE3_9FLAO</name>
<dbReference type="InterPro" id="IPR026444">
    <property type="entry name" value="Secre_tail"/>
</dbReference>
<gene>
    <name evidence="4" type="ORF">M3P09_15360</name>
</gene>
<feature type="domain" description="Secretion system C-terminal sorting" evidence="3">
    <location>
        <begin position="436"/>
        <end position="502"/>
    </location>
</feature>
<keyword evidence="1 2" id="KW-0732">Signal</keyword>
<proteinExistence type="predicted"/>
<reference evidence="4" key="1">
    <citation type="submission" date="2022-05" db="EMBL/GenBank/DDBJ databases">
        <authorList>
            <person name="Park J.-S."/>
        </authorList>
    </citation>
    <scope>NUCLEOTIDE SEQUENCE</scope>
    <source>
        <strain evidence="4">2012CJ34-3</strain>
    </source>
</reference>
<evidence type="ECO:0000313" key="4">
    <source>
        <dbReference type="EMBL" id="MCL6296389.1"/>
    </source>
</evidence>
<dbReference type="Pfam" id="PF18962">
    <property type="entry name" value="Por_Secre_tail"/>
    <property type="match status" value="1"/>
</dbReference>
<comment type="caution">
    <text evidence="4">The sequence shown here is derived from an EMBL/GenBank/DDBJ whole genome shotgun (WGS) entry which is preliminary data.</text>
</comment>
<organism evidence="4 5">
    <name type="scientific">Jejuia spongiicola</name>
    <dbReference type="NCBI Taxonomy" id="2942207"/>
    <lineage>
        <taxon>Bacteria</taxon>
        <taxon>Pseudomonadati</taxon>
        <taxon>Bacteroidota</taxon>
        <taxon>Flavobacteriia</taxon>
        <taxon>Flavobacteriales</taxon>
        <taxon>Flavobacteriaceae</taxon>
        <taxon>Jejuia</taxon>
    </lineage>
</organism>
<feature type="chain" id="PRO_5045562190" evidence="2">
    <location>
        <begin position="22"/>
        <end position="506"/>
    </location>
</feature>